<organism evidence="1 2">
    <name type="scientific">Paraburkholderia aspalathi</name>
    <dbReference type="NCBI Taxonomy" id="1324617"/>
    <lineage>
        <taxon>Bacteria</taxon>
        <taxon>Pseudomonadati</taxon>
        <taxon>Pseudomonadota</taxon>
        <taxon>Betaproteobacteria</taxon>
        <taxon>Burkholderiales</taxon>
        <taxon>Burkholderiaceae</taxon>
        <taxon>Paraburkholderia</taxon>
    </lineage>
</organism>
<name>A0ABN7KH41_9BURK</name>
<comment type="caution">
    <text evidence="1">The sequence shown here is derived from an EMBL/GenBank/DDBJ whole genome shotgun (WGS) entry which is preliminary data.</text>
</comment>
<sequence length="63" mass="6962">MAADGQLLELLTIPKSLTSTRDCTASLSLSVFMHLRPRQQNTFRRSGLTHLPRANLLTTLPNG</sequence>
<proteinExistence type="predicted"/>
<dbReference type="EMBL" id="CAJNAU010000001">
    <property type="protein sequence ID" value="CAE6690385.1"/>
    <property type="molecule type" value="Genomic_DNA"/>
</dbReference>
<evidence type="ECO:0000313" key="2">
    <source>
        <dbReference type="Proteomes" id="UP000674425"/>
    </source>
</evidence>
<accession>A0ABN7KH41</accession>
<protein>
    <submittedName>
        <fullName evidence="1">Uncharacterized protein</fullName>
    </submittedName>
</protein>
<dbReference type="Proteomes" id="UP000674425">
    <property type="component" value="Unassembled WGS sequence"/>
</dbReference>
<gene>
    <name evidence="1" type="ORF">R69658_00008</name>
</gene>
<keyword evidence="2" id="KW-1185">Reference proteome</keyword>
<reference evidence="1 2" key="1">
    <citation type="submission" date="2021-02" db="EMBL/GenBank/DDBJ databases">
        <authorList>
            <person name="Vanwijnsberghe S."/>
        </authorList>
    </citation>
    <scope>NUCLEOTIDE SEQUENCE [LARGE SCALE GENOMIC DNA]</scope>
    <source>
        <strain evidence="1 2">R-69658</strain>
    </source>
</reference>
<evidence type="ECO:0000313" key="1">
    <source>
        <dbReference type="EMBL" id="CAE6690385.1"/>
    </source>
</evidence>